<evidence type="ECO:0000256" key="2">
    <source>
        <dbReference type="ARBA" id="ARBA00010231"/>
    </source>
</evidence>
<organism evidence="11 12">
    <name type="scientific">Candidatus Nanohalococcus occultus</name>
    <dbReference type="NCBI Taxonomy" id="2978047"/>
    <lineage>
        <taxon>Archaea</taxon>
        <taxon>Candidatus Nanohalarchaeota</taxon>
        <taxon>Candidatus Nanohalarchaeota incertae sedis</taxon>
        <taxon>Candidatus Nanohalococcus</taxon>
    </lineage>
</organism>
<proteinExistence type="inferred from homology"/>
<evidence type="ECO:0000259" key="7">
    <source>
        <dbReference type="Pfam" id="PF00408"/>
    </source>
</evidence>
<evidence type="ECO:0000313" key="11">
    <source>
        <dbReference type="EMBL" id="WEL19576.1"/>
    </source>
</evidence>
<accession>A0ABY8CEC8</accession>
<evidence type="ECO:0000256" key="6">
    <source>
        <dbReference type="ARBA" id="ARBA00023235"/>
    </source>
</evidence>
<dbReference type="InterPro" id="IPR005845">
    <property type="entry name" value="A-D-PHexomutase_a/b/a-II"/>
</dbReference>
<evidence type="ECO:0000256" key="1">
    <source>
        <dbReference type="ARBA" id="ARBA00001946"/>
    </source>
</evidence>
<dbReference type="InterPro" id="IPR016055">
    <property type="entry name" value="A-D-PHexomutase_a/b/a-I/II/III"/>
</dbReference>
<comment type="similarity">
    <text evidence="2">Belongs to the phosphohexose mutase family.</text>
</comment>
<dbReference type="SUPFAM" id="SSF53738">
    <property type="entry name" value="Phosphoglucomutase, first 3 domains"/>
    <property type="match status" value="3"/>
</dbReference>
<dbReference type="PRINTS" id="PR00509">
    <property type="entry name" value="PGMPMM"/>
</dbReference>
<sequence length="588" mass="66140">MRIGIDFDRVIFDTENFDEYFKNNTGLYHVEESVYDSNGNYSPEKHAEKCGINVETVYNALSDLSNFLYEDIRNLSELEGHQLVLVTRGRERFQEKKVEASGAKKLVDSVEYIESGSKDEAGIDVLIDDREAEIERAEVPGFVFDRQNHDAEDIIDFIRAEEVFNRYDVRGYYPEQINESFAADFGKAIGSFLLENDSTKLVVSRDNKESSEELKPAFIEAVRSTGIDVVDVGVGPADYAAFSGVKEQSHAVEVTSSHLPLDTNGFKMMYPEGNGFINEDLNRIKQIFRKKNFEEGNGELIETSYREEYVTEALELFEQIKDRSEGKIVYESMGGAGSVFVPDLLRQAGFEVNELSEEHSRPHIDPPNPKPELLRHVETEVEVTDADMGLANDMDADRVALYYDGEWIDGNTLFALFTQLIRPERMVASIDTSQVVEDSFDGQIRYTRVGDPFVIDETINFEAALSGEPNGHYCFTQFVPYNSGTLAALLLAGTDLEKRLADIPEFYNLRKAIQVEEKNSKMEGIVQEASELFEVISEADGVCYRTEDARVLIRPSGSSPKIRAIADANSQQAAQKALDEAIEMIENA</sequence>
<feature type="domain" description="Alpha-D-phosphohexomutase alpha/beta/alpha" evidence="9">
    <location>
        <begin position="308"/>
        <end position="402"/>
    </location>
</feature>
<dbReference type="Pfam" id="PF02878">
    <property type="entry name" value="PGM_PMM_I"/>
    <property type="match status" value="1"/>
</dbReference>
<dbReference type="EMBL" id="CP104395">
    <property type="protein sequence ID" value="WEL19576.1"/>
    <property type="molecule type" value="Genomic_DNA"/>
</dbReference>
<name>A0ABY8CEC8_9ARCH</name>
<dbReference type="PANTHER" id="PTHR43771:SF1">
    <property type="entry name" value="PHOSPHOMANNOMUTASE"/>
    <property type="match status" value="1"/>
</dbReference>
<dbReference type="Gene3D" id="3.30.310.50">
    <property type="entry name" value="Alpha-D-phosphohexomutase, C-terminal domain"/>
    <property type="match status" value="1"/>
</dbReference>
<dbReference type="InterPro" id="IPR036900">
    <property type="entry name" value="A-D-PHexomutase_C_sf"/>
</dbReference>
<dbReference type="PANTHER" id="PTHR43771">
    <property type="entry name" value="PHOSPHOMANNOMUTASE"/>
    <property type="match status" value="1"/>
</dbReference>
<protein>
    <submittedName>
        <fullName evidence="11">Phosphomannomutase</fullName>
        <ecNumber evidence="11">5.4.2.8</ecNumber>
    </submittedName>
</protein>
<dbReference type="InterPro" id="IPR005844">
    <property type="entry name" value="A-D-PHexomutase_a/b/a-I"/>
</dbReference>
<gene>
    <name evidence="11" type="primary">manB2</name>
    <name evidence="11" type="ORF">SVXNc_0558</name>
</gene>
<keyword evidence="12" id="KW-1185">Reference proteome</keyword>
<dbReference type="InterPro" id="IPR005846">
    <property type="entry name" value="A-D-PHexomutase_a/b/a-III"/>
</dbReference>
<dbReference type="EC" id="5.4.2.8" evidence="11"/>
<dbReference type="Gene3D" id="3.40.50.1000">
    <property type="entry name" value="HAD superfamily/HAD-like"/>
    <property type="match status" value="1"/>
</dbReference>
<keyword evidence="6 11" id="KW-0413">Isomerase</keyword>
<evidence type="ECO:0000259" key="9">
    <source>
        <dbReference type="Pfam" id="PF02879"/>
    </source>
</evidence>
<evidence type="ECO:0000256" key="5">
    <source>
        <dbReference type="ARBA" id="ARBA00022842"/>
    </source>
</evidence>
<evidence type="ECO:0000313" key="12">
    <source>
        <dbReference type="Proteomes" id="UP001218034"/>
    </source>
</evidence>
<evidence type="ECO:0000259" key="8">
    <source>
        <dbReference type="Pfam" id="PF02878"/>
    </source>
</evidence>
<dbReference type="Proteomes" id="UP001218034">
    <property type="component" value="Chromosome"/>
</dbReference>
<dbReference type="SUPFAM" id="SSF55957">
    <property type="entry name" value="Phosphoglucomutase, C-terminal domain"/>
    <property type="match status" value="1"/>
</dbReference>
<feature type="domain" description="Alpha-D-phosphohexomutase C-terminal" evidence="7">
    <location>
        <begin position="518"/>
        <end position="581"/>
    </location>
</feature>
<keyword evidence="4" id="KW-0479">Metal-binding</keyword>
<dbReference type="InterPro" id="IPR005841">
    <property type="entry name" value="Alpha-D-phosphohexomutase_SF"/>
</dbReference>
<reference evidence="11 12" key="1">
    <citation type="submission" date="2022-09" db="EMBL/GenBank/DDBJ databases">
        <title>Xylan utilization by haloarchaea-nanohaloarchaea associations.</title>
        <authorList>
            <person name="Yakimov M."/>
        </authorList>
    </citation>
    <scope>NUCLEOTIDE SEQUENCE [LARGE SCALE GENOMIC DNA]</scope>
    <source>
        <strain evidence="11 12">SVXNc</strain>
    </source>
</reference>
<dbReference type="GeneID" id="90589996"/>
<evidence type="ECO:0000256" key="3">
    <source>
        <dbReference type="ARBA" id="ARBA00022553"/>
    </source>
</evidence>
<dbReference type="InterPro" id="IPR005843">
    <property type="entry name" value="A-D-PHexomutase_C"/>
</dbReference>
<feature type="domain" description="Alpha-D-phosphohexomutase alpha/beta/alpha" evidence="10">
    <location>
        <begin position="409"/>
        <end position="493"/>
    </location>
</feature>
<feature type="domain" description="Alpha-D-phosphohexomutase alpha/beta/alpha" evidence="8">
    <location>
        <begin position="163"/>
        <end position="293"/>
    </location>
</feature>
<evidence type="ECO:0000259" key="10">
    <source>
        <dbReference type="Pfam" id="PF02880"/>
    </source>
</evidence>
<dbReference type="GO" id="GO:0004615">
    <property type="term" value="F:phosphomannomutase activity"/>
    <property type="evidence" value="ECO:0007669"/>
    <property type="project" value="UniProtKB-EC"/>
</dbReference>
<evidence type="ECO:0000256" key="4">
    <source>
        <dbReference type="ARBA" id="ARBA00022723"/>
    </source>
</evidence>
<dbReference type="Pfam" id="PF02880">
    <property type="entry name" value="PGM_PMM_III"/>
    <property type="match status" value="1"/>
</dbReference>
<keyword evidence="3" id="KW-0597">Phosphoprotein</keyword>
<dbReference type="Pfam" id="PF00408">
    <property type="entry name" value="PGM_PMM_IV"/>
    <property type="match status" value="1"/>
</dbReference>
<dbReference type="RefSeq" id="WP_347721417.1">
    <property type="nucleotide sequence ID" value="NZ_CP104395.1"/>
</dbReference>
<dbReference type="Pfam" id="PF02879">
    <property type="entry name" value="PGM_PMM_II"/>
    <property type="match status" value="1"/>
</dbReference>
<dbReference type="InterPro" id="IPR023214">
    <property type="entry name" value="HAD_sf"/>
</dbReference>
<dbReference type="Gene3D" id="3.40.120.10">
    <property type="entry name" value="Alpha-D-Glucose-1,6-Bisphosphate, subunit A, domain 3"/>
    <property type="match status" value="3"/>
</dbReference>
<keyword evidence="5" id="KW-0460">Magnesium</keyword>
<comment type="cofactor">
    <cofactor evidence="1">
        <name>Mg(2+)</name>
        <dbReference type="ChEBI" id="CHEBI:18420"/>
    </cofactor>
</comment>